<feature type="region of interest" description="Disordered" evidence="1">
    <location>
        <begin position="13"/>
        <end position="42"/>
    </location>
</feature>
<sequence>MLRIVVLEEAALGEGSLAAQPEPPLRSSSAKGASALSGGEGSSGFTEFMLAELKAATITSAPTISSLRAERRPPMSSMKAACRTVAGSLSKNSPKWPSPTLNSSLYEE</sequence>
<dbReference type="EMBL" id="JBFOLK010000012">
    <property type="protein sequence ID" value="KAL2469732.1"/>
    <property type="molecule type" value="Genomic_DNA"/>
</dbReference>
<feature type="region of interest" description="Disordered" evidence="1">
    <location>
        <begin position="62"/>
        <end position="108"/>
    </location>
</feature>
<dbReference type="Proteomes" id="UP001604336">
    <property type="component" value="Unassembled WGS sequence"/>
</dbReference>
<evidence type="ECO:0000256" key="1">
    <source>
        <dbReference type="SAM" id="MobiDB-lite"/>
    </source>
</evidence>
<name>A0ABD1Q1L1_9LAMI</name>
<comment type="caution">
    <text evidence="2">The sequence shown here is derived from an EMBL/GenBank/DDBJ whole genome shotgun (WGS) entry which is preliminary data.</text>
</comment>
<accession>A0ABD1Q1L1</accession>
<gene>
    <name evidence="2" type="ORF">Adt_37868</name>
</gene>
<proteinExistence type="predicted"/>
<organism evidence="2 3">
    <name type="scientific">Abeliophyllum distichum</name>
    <dbReference type="NCBI Taxonomy" id="126358"/>
    <lineage>
        <taxon>Eukaryota</taxon>
        <taxon>Viridiplantae</taxon>
        <taxon>Streptophyta</taxon>
        <taxon>Embryophyta</taxon>
        <taxon>Tracheophyta</taxon>
        <taxon>Spermatophyta</taxon>
        <taxon>Magnoliopsida</taxon>
        <taxon>eudicotyledons</taxon>
        <taxon>Gunneridae</taxon>
        <taxon>Pentapetalae</taxon>
        <taxon>asterids</taxon>
        <taxon>lamiids</taxon>
        <taxon>Lamiales</taxon>
        <taxon>Oleaceae</taxon>
        <taxon>Forsythieae</taxon>
        <taxon>Abeliophyllum</taxon>
    </lineage>
</organism>
<keyword evidence="3" id="KW-1185">Reference proteome</keyword>
<feature type="compositionally biased region" description="Low complexity" evidence="1">
    <location>
        <begin position="27"/>
        <end position="37"/>
    </location>
</feature>
<protein>
    <submittedName>
        <fullName evidence="2">Uncharacterized protein</fullName>
    </submittedName>
</protein>
<evidence type="ECO:0000313" key="3">
    <source>
        <dbReference type="Proteomes" id="UP001604336"/>
    </source>
</evidence>
<reference evidence="3" key="1">
    <citation type="submission" date="2024-07" db="EMBL/GenBank/DDBJ databases">
        <title>Two chromosome-level genome assemblies of Korean endemic species Abeliophyllum distichum and Forsythia ovata (Oleaceae).</title>
        <authorList>
            <person name="Jang H."/>
        </authorList>
    </citation>
    <scope>NUCLEOTIDE SEQUENCE [LARGE SCALE GENOMIC DNA]</scope>
</reference>
<dbReference type="AlphaFoldDB" id="A0ABD1Q1L1"/>
<feature type="compositionally biased region" description="Polar residues" evidence="1">
    <location>
        <begin position="87"/>
        <end position="108"/>
    </location>
</feature>
<evidence type="ECO:0000313" key="2">
    <source>
        <dbReference type="EMBL" id="KAL2469732.1"/>
    </source>
</evidence>